<evidence type="ECO:0000313" key="3">
    <source>
        <dbReference type="Proteomes" id="UP000217838"/>
    </source>
</evidence>
<name>A0A2A4YLJ5_UNCAE</name>
<proteinExistence type="predicted"/>
<dbReference type="PANTHER" id="PTHR35190:SF2">
    <property type="entry name" value="PROTEIN DCD1B"/>
    <property type="match status" value="1"/>
</dbReference>
<dbReference type="EMBL" id="NVUU01000010">
    <property type="protein sequence ID" value="PCI95713.1"/>
    <property type="molecule type" value="Genomic_DNA"/>
</dbReference>
<accession>A0A2A4YLJ5</accession>
<dbReference type="AlphaFoldDB" id="A0A2A4YLJ5"/>
<evidence type="ECO:0000313" key="2">
    <source>
        <dbReference type="EMBL" id="PCI95713.1"/>
    </source>
</evidence>
<comment type="caution">
    <text evidence="2">The sequence shown here is derived from an EMBL/GenBank/DDBJ whole genome shotgun (WGS) entry which is preliminary data.</text>
</comment>
<dbReference type="Proteomes" id="UP000217838">
    <property type="component" value="Unassembled WGS sequence"/>
</dbReference>
<sequence>MKYLILSAFFLITSLSFASIEDRCGDGYLEELNGRYILHVEGSAYSRGFQHGVLLKEKIQRNISRFIESDMFTQDHLKRVVFFKKNIPLLLEHTSSCIKDEIQGLSDGSGIDINKLYALNLFPELFHCTGIVVSDDATENKDLFHVRILDYRAGLGLQDTAVLMVSKPDDKFANLNVSYAGFIGCVTGMNEKGIALGEVGGLGYDYLDGVPMSFLMKEALENSKCINCAKKIFETNKRTGEYYYIVSDGKTNKACGVYATNSQIHFIEPGSKYTILAPKELPKHYKKDGADDKFFLTDYQADCKKGRASIYDAKGSLIANFFHQPANTLIVTGFFKPERYSEIYSDIQNSFGNINTLTLKKMLNAKTSSDSNLHNAIFYPKELKVWISHAKSENEPAYSQPYEVYNLQELLGK</sequence>
<evidence type="ECO:0000256" key="1">
    <source>
        <dbReference type="SAM" id="SignalP"/>
    </source>
</evidence>
<evidence type="ECO:0008006" key="4">
    <source>
        <dbReference type="Google" id="ProtNLM"/>
    </source>
</evidence>
<dbReference type="InterPro" id="IPR047794">
    <property type="entry name" value="C45_proenzyme-like"/>
</dbReference>
<dbReference type="InterPro" id="IPR047803">
    <property type="entry name" value="DCD1A/B-like"/>
</dbReference>
<dbReference type="NCBIfam" id="NF040521">
    <property type="entry name" value="C45_proenzyme"/>
    <property type="match status" value="1"/>
</dbReference>
<protein>
    <recommendedName>
        <fullName evidence="4">Peptidase C45</fullName>
    </recommendedName>
</protein>
<keyword evidence="1" id="KW-0732">Signal</keyword>
<reference evidence="3" key="1">
    <citation type="submission" date="2017-08" db="EMBL/GenBank/DDBJ databases">
        <title>A dynamic microbial community with high functional redundancy inhabits the cold, oxic subseafloor aquifer.</title>
        <authorList>
            <person name="Tully B.J."/>
            <person name="Wheat C.G."/>
            <person name="Glazer B.T."/>
            <person name="Huber J.A."/>
        </authorList>
    </citation>
    <scope>NUCLEOTIDE SEQUENCE [LARGE SCALE GENOMIC DNA]</scope>
</reference>
<feature type="chain" id="PRO_5012449943" description="Peptidase C45" evidence="1">
    <location>
        <begin position="19"/>
        <end position="413"/>
    </location>
</feature>
<dbReference type="PANTHER" id="PTHR35190">
    <property type="entry name" value="PROTEIN DCD1B"/>
    <property type="match status" value="1"/>
</dbReference>
<gene>
    <name evidence="2" type="ORF">COB11_01290</name>
</gene>
<dbReference type="Gene3D" id="3.60.60.10">
    <property type="entry name" value="Penicillin V Acylase, Chain A"/>
    <property type="match status" value="1"/>
</dbReference>
<feature type="signal peptide" evidence="1">
    <location>
        <begin position="1"/>
        <end position="18"/>
    </location>
</feature>
<organism evidence="2 3">
    <name type="scientific">Aerophobetes bacterium</name>
    <dbReference type="NCBI Taxonomy" id="2030807"/>
    <lineage>
        <taxon>Bacteria</taxon>
        <taxon>Candidatus Aerophobota</taxon>
    </lineage>
</organism>